<evidence type="ECO:0000256" key="2">
    <source>
        <dbReference type="ARBA" id="ARBA00022475"/>
    </source>
</evidence>
<keyword evidence="2" id="KW-1003">Cell membrane</keyword>
<keyword evidence="3 6" id="KW-0812">Transmembrane</keyword>
<name>A0ABW0NPY4_9MICO</name>
<comment type="subcellular location">
    <subcellularLocation>
        <location evidence="1">Cell membrane</location>
        <topology evidence="1">Multi-pass membrane protein</topology>
    </subcellularLocation>
</comment>
<evidence type="ECO:0000313" key="7">
    <source>
        <dbReference type="EMBL" id="MFC5502610.1"/>
    </source>
</evidence>
<dbReference type="PANTHER" id="PTHR32196">
    <property type="entry name" value="ABC TRANSPORTER PERMEASE PROTEIN YPHD-RELATED-RELATED"/>
    <property type="match status" value="1"/>
</dbReference>
<evidence type="ECO:0000256" key="3">
    <source>
        <dbReference type="ARBA" id="ARBA00022692"/>
    </source>
</evidence>
<feature type="transmembrane region" description="Helical" evidence="6">
    <location>
        <begin position="95"/>
        <end position="122"/>
    </location>
</feature>
<feature type="transmembrane region" description="Helical" evidence="6">
    <location>
        <begin position="267"/>
        <end position="286"/>
    </location>
</feature>
<proteinExistence type="predicted"/>
<keyword evidence="8" id="KW-1185">Reference proteome</keyword>
<reference evidence="8" key="1">
    <citation type="journal article" date="2019" name="Int. J. Syst. Evol. Microbiol.">
        <title>The Global Catalogue of Microorganisms (GCM) 10K type strain sequencing project: providing services to taxonomists for standard genome sequencing and annotation.</title>
        <authorList>
            <consortium name="The Broad Institute Genomics Platform"/>
            <consortium name="The Broad Institute Genome Sequencing Center for Infectious Disease"/>
            <person name="Wu L."/>
            <person name="Ma J."/>
        </authorList>
    </citation>
    <scope>NUCLEOTIDE SEQUENCE [LARGE SCALE GENOMIC DNA]</scope>
    <source>
        <strain evidence="8">CGMCC 4.6997</strain>
    </source>
</reference>
<comment type="caution">
    <text evidence="7">The sequence shown here is derived from an EMBL/GenBank/DDBJ whole genome shotgun (WGS) entry which is preliminary data.</text>
</comment>
<organism evidence="7 8">
    <name type="scientific">Lysinimonas soli</name>
    <dbReference type="NCBI Taxonomy" id="1074233"/>
    <lineage>
        <taxon>Bacteria</taxon>
        <taxon>Bacillati</taxon>
        <taxon>Actinomycetota</taxon>
        <taxon>Actinomycetes</taxon>
        <taxon>Micrococcales</taxon>
        <taxon>Microbacteriaceae</taxon>
        <taxon>Lysinimonas</taxon>
    </lineage>
</organism>
<feature type="transmembrane region" description="Helical" evidence="6">
    <location>
        <begin position="6"/>
        <end position="27"/>
    </location>
</feature>
<dbReference type="Pfam" id="PF02653">
    <property type="entry name" value="BPD_transp_2"/>
    <property type="match status" value="1"/>
</dbReference>
<dbReference type="RefSeq" id="WP_386740299.1">
    <property type="nucleotide sequence ID" value="NZ_JBHSMG010000002.1"/>
</dbReference>
<evidence type="ECO:0000256" key="1">
    <source>
        <dbReference type="ARBA" id="ARBA00004651"/>
    </source>
</evidence>
<protein>
    <submittedName>
        <fullName evidence="7">ABC transporter permease</fullName>
    </submittedName>
</protein>
<keyword evidence="4 6" id="KW-1133">Transmembrane helix</keyword>
<dbReference type="InterPro" id="IPR001851">
    <property type="entry name" value="ABC_transp_permease"/>
</dbReference>
<gene>
    <name evidence="7" type="ORF">ACFPJ4_10215</name>
</gene>
<evidence type="ECO:0000313" key="8">
    <source>
        <dbReference type="Proteomes" id="UP001596039"/>
    </source>
</evidence>
<feature type="transmembrane region" description="Helical" evidence="6">
    <location>
        <begin position="233"/>
        <end position="255"/>
    </location>
</feature>
<feature type="transmembrane region" description="Helical" evidence="6">
    <location>
        <begin position="128"/>
        <end position="149"/>
    </location>
</feature>
<feature type="transmembrane region" description="Helical" evidence="6">
    <location>
        <begin position="175"/>
        <end position="199"/>
    </location>
</feature>
<evidence type="ECO:0000256" key="5">
    <source>
        <dbReference type="ARBA" id="ARBA00023136"/>
    </source>
</evidence>
<accession>A0ABW0NPY4</accession>
<evidence type="ECO:0000256" key="6">
    <source>
        <dbReference type="SAM" id="Phobius"/>
    </source>
</evidence>
<dbReference type="CDD" id="cd06574">
    <property type="entry name" value="TM_PBP1_branched-chain-AA_like"/>
    <property type="match status" value="1"/>
</dbReference>
<feature type="transmembrane region" description="Helical" evidence="6">
    <location>
        <begin position="62"/>
        <end position="83"/>
    </location>
</feature>
<feature type="transmembrane region" description="Helical" evidence="6">
    <location>
        <begin position="205"/>
        <end position="226"/>
    </location>
</feature>
<sequence>MLQNILLDTFVTGLPLIPLVLGVYLIMRIREDFDLTVEGSFALGGGVSAISAKAGINPAVAILLGALAGAVAGLITSVLHLALRIPVLLAGLVMSMALFSIVLNILGTPTASLIGVTTIFSWLPPGDIYASVELVVIVAALLTLFALFLRTEIGLALRASGQSARMVRSQGVNDNGLLVLSLAIANALSALSGGLLTQIQGFADVNMGIGMFIAAVGAVMLGVLLLNPSGSKVLRIVLAVAIGGLVYRLILVAALRFGLPAGDLKGVTALTLIVAIAAQTYVVPMFTRMVRRGIRTPQFRTGEQQGAK</sequence>
<keyword evidence="5 6" id="KW-0472">Membrane</keyword>
<dbReference type="PANTHER" id="PTHR32196:SF69">
    <property type="entry name" value="BRANCHED-CHAIN AMINO ACID TRANSPORT SYSTEM, PERMEASE PROTEIN"/>
    <property type="match status" value="1"/>
</dbReference>
<evidence type="ECO:0000256" key="4">
    <source>
        <dbReference type="ARBA" id="ARBA00022989"/>
    </source>
</evidence>
<dbReference type="EMBL" id="JBHSMG010000002">
    <property type="protein sequence ID" value="MFC5502610.1"/>
    <property type="molecule type" value="Genomic_DNA"/>
</dbReference>
<dbReference type="Proteomes" id="UP001596039">
    <property type="component" value="Unassembled WGS sequence"/>
</dbReference>